<evidence type="ECO:0000256" key="1">
    <source>
        <dbReference type="SAM" id="Phobius"/>
    </source>
</evidence>
<feature type="transmembrane region" description="Helical" evidence="1">
    <location>
        <begin position="147"/>
        <end position="174"/>
    </location>
</feature>
<sequence>MTAQRTATRTLLLIAAFAAIGAVLMAVVAPFTSVLAAAAPPAYALVAGGHSLLPFLARRLLGVRWAATAVGAFVGVLSVGSTPLGILIVVPLVVSGAAFDGTLLVLGRWRGGEVRGRFGEAVFAVAALVSAVALFLVSIPVMSPEHLAPVVLTLTLAGRAGGQLGASALSAVVARRVLRAGILRAPSGSTHASS</sequence>
<protein>
    <recommendedName>
        <fullName evidence="3">ECF transporter S component</fullName>
    </recommendedName>
</protein>
<keyword evidence="1" id="KW-1133">Transmembrane helix</keyword>
<evidence type="ECO:0000313" key="2">
    <source>
        <dbReference type="EMBL" id="XBM48847.1"/>
    </source>
</evidence>
<feature type="transmembrane region" description="Helical" evidence="1">
    <location>
        <begin position="12"/>
        <end position="31"/>
    </location>
</feature>
<name>A0AAU7GC98_9MICO</name>
<reference evidence="2" key="1">
    <citation type="submission" date="2024-05" db="EMBL/GenBank/DDBJ databases">
        <title>The Natural Products Discovery Center: Release of the First 8490 Sequenced Strains for Exploring Actinobacteria Biosynthetic Diversity.</title>
        <authorList>
            <person name="Kalkreuter E."/>
            <person name="Kautsar S.A."/>
            <person name="Yang D."/>
            <person name="Bader C.D."/>
            <person name="Teijaro C.N."/>
            <person name="Fluegel L."/>
            <person name="Davis C.M."/>
            <person name="Simpson J.R."/>
            <person name="Lauterbach L."/>
            <person name="Steele A.D."/>
            <person name="Gui C."/>
            <person name="Meng S."/>
            <person name="Li G."/>
            <person name="Viehrig K."/>
            <person name="Ye F."/>
            <person name="Su P."/>
            <person name="Kiefer A.F."/>
            <person name="Nichols A."/>
            <person name="Cepeda A.J."/>
            <person name="Yan W."/>
            <person name="Fan B."/>
            <person name="Jiang Y."/>
            <person name="Adhikari A."/>
            <person name="Zheng C.-J."/>
            <person name="Schuster L."/>
            <person name="Cowan T.M."/>
            <person name="Smanski M.J."/>
            <person name="Chevrette M.G."/>
            <person name="de Carvalho L.P.S."/>
            <person name="Shen B."/>
        </authorList>
    </citation>
    <scope>NUCLEOTIDE SEQUENCE</scope>
    <source>
        <strain evidence="2">NPDC080035</strain>
    </source>
</reference>
<feature type="transmembrane region" description="Helical" evidence="1">
    <location>
        <begin position="37"/>
        <end position="56"/>
    </location>
</feature>
<evidence type="ECO:0008006" key="3">
    <source>
        <dbReference type="Google" id="ProtNLM"/>
    </source>
</evidence>
<feature type="transmembrane region" description="Helical" evidence="1">
    <location>
        <begin position="118"/>
        <end position="141"/>
    </location>
</feature>
<organism evidence="2">
    <name type="scientific">Leifsonia sp. NPDC080035</name>
    <dbReference type="NCBI Taxonomy" id="3143936"/>
    <lineage>
        <taxon>Bacteria</taxon>
        <taxon>Bacillati</taxon>
        <taxon>Actinomycetota</taxon>
        <taxon>Actinomycetes</taxon>
        <taxon>Micrococcales</taxon>
        <taxon>Microbacteriaceae</taxon>
        <taxon>Leifsonia</taxon>
    </lineage>
</organism>
<proteinExistence type="predicted"/>
<feature type="transmembrane region" description="Helical" evidence="1">
    <location>
        <begin position="86"/>
        <end position="106"/>
    </location>
</feature>
<dbReference type="RefSeq" id="WP_348788768.1">
    <property type="nucleotide sequence ID" value="NZ_CP157390.1"/>
</dbReference>
<accession>A0AAU7GC98</accession>
<keyword evidence="1" id="KW-0812">Transmembrane</keyword>
<keyword evidence="1" id="KW-0472">Membrane</keyword>
<dbReference type="AlphaFoldDB" id="A0AAU7GC98"/>
<dbReference type="EMBL" id="CP157390">
    <property type="protein sequence ID" value="XBM48847.1"/>
    <property type="molecule type" value="Genomic_DNA"/>
</dbReference>
<feature type="transmembrane region" description="Helical" evidence="1">
    <location>
        <begin position="63"/>
        <end position="80"/>
    </location>
</feature>
<gene>
    <name evidence="2" type="ORF">AAME72_03065</name>
</gene>